<evidence type="ECO:0000313" key="1">
    <source>
        <dbReference type="EMBL" id="KAF6016966.1"/>
    </source>
</evidence>
<dbReference type="AlphaFoldDB" id="A0A7J7ITW0"/>
<dbReference type="EMBL" id="VXIV02003446">
    <property type="protein sequence ID" value="KAF6016966.1"/>
    <property type="molecule type" value="Genomic_DNA"/>
</dbReference>
<reference evidence="1" key="1">
    <citation type="submission" date="2020-06" db="EMBL/GenBank/DDBJ databases">
        <title>Draft genome of Bugula neritina, a colonial animal packing powerful symbionts and potential medicines.</title>
        <authorList>
            <person name="Rayko M."/>
        </authorList>
    </citation>
    <scope>NUCLEOTIDE SEQUENCE [LARGE SCALE GENOMIC DNA]</scope>
    <source>
        <strain evidence="1">Kwan_BN1</strain>
    </source>
</reference>
<keyword evidence="2" id="KW-1185">Reference proteome</keyword>
<proteinExistence type="predicted"/>
<comment type="caution">
    <text evidence="1">The sequence shown here is derived from an EMBL/GenBank/DDBJ whole genome shotgun (WGS) entry which is preliminary data.</text>
</comment>
<protein>
    <submittedName>
        <fullName evidence="1">Uncharacterized protein</fullName>
    </submittedName>
</protein>
<dbReference type="Proteomes" id="UP000593567">
    <property type="component" value="Unassembled WGS sequence"/>
</dbReference>
<name>A0A7J7ITW0_BUGNE</name>
<evidence type="ECO:0000313" key="2">
    <source>
        <dbReference type="Proteomes" id="UP000593567"/>
    </source>
</evidence>
<organism evidence="1 2">
    <name type="scientific">Bugula neritina</name>
    <name type="common">Brown bryozoan</name>
    <name type="synonym">Sertularia neritina</name>
    <dbReference type="NCBI Taxonomy" id="10212"/>
    <lineage>
        <taxon>Eukaryota</taxon>
        <taxon>Metazoa</taxon>
        <taxon>Spiralia</taxon>
        <taxon>Lophotrochozoa</taxon>
        <taxon>Bryozoa</taxon>
        <taxon>Gymnolaemata</taxon>
        <taxon>Cheilostomatida</taxon>
        <taxon>Flustrina</taxon>
        <taxon>Buguloidea</taxon>
        <taxon>Bugulidae</taxon>
        <taxon>Bugula</taxon>
    </lineage>
</organism>
<gene>
    <name evidence="1" type="ORF">EB796_024728</name>
</gene>
<accession>A0A7J7ITW0</accession>
<sequence length="84" mass="9152">MTDLLQKLVALQLQNAGERSSLSNGAVLDSSGEGDKLLDSNEIMELSNEIDGVDEPATRTASFHKTTTCIVYVNPLWQLNLTTE</sequence>